<keyword evidence="1" id="KW-1133">Transmembrane helix</keyword>
<dbReference type="AlphaFoldDB" id="A0A5C1YAC6"/>
<feature type="transmembrane region" description="Helical" evidence="1">
    <location>
        <begin position="20"/>
        <end position="48"/>
    </location>
</feature>
<keyword evidence="1" id="KW-0812">Transmembrane</keyword>
<reference evidence="3 4" key="1">
    <citation type="submission" date="2019-09" db="EMBL/GenBank/DDBJ databases">
        <title>Genome sequencing of strain KACC 19322.</title>
        <authorList>
            <person name="Heo J."/>
            <person name="Kim S.-J."/>
            <person name="Kim J.-S."/>
            <person name="Hong S.-B."/>
            <person name="Kwon S.-W."/>
        </authorList>
    </citation>
    <scope>NUCLEOTIDE SEQUENCE [LARGE SCALE GENOMIC DNA]</scope>
    <source>
        <strain evidence="3 4">KACC 19322</strain>
    </source>
</reference>
<feature type="domain" description="SHOCT" evidence="2">
    <location>
        <begin position="88"/>
        <end position="112"/>
    </location>
</feature>
<organism evidence="3 4">
    <name type="scientific">Protaetiibacter larvae</name>
    <dbReference type="NCBI Taxonomy" id="2592654"/>
    <lineage>
        <taxon>Bacteria</taxon>
        <taxon>Bacillati</taxon>
        <taxon>Actinomycetota</taxon>
        <taxon>Actinomycetes</taxon>
        <taxon>Micrococcales</taxon>
        <taxon>Microbacteriaceae</taxon>
        <taxon>Protaetiibacter</taxon>
    </lineage>
</organism>
<gene>
    <name evidence="3" type="ORF">FLP23_11395</name>
</gene>
<dbReference type="Proteomes" id="UP000322159">
    <property type="component" value="Chromosome"/>
</dbReference>
<proteinExistence type="predicted"/>
<name>A0A5C1YAC6_9MICO</name>
<evidence type="ECO:0000313" key="4">
    <source>
        <dbReference type="Proteomes" id="UP000322159"/>
    </source>
</evidence>
<evidence type="ECO:0000259" key="2">
    <source>
        <dbReference type="Pfam" id="PF09851"/>
    </source>
</evidence>
<keyword evidence="4" id="KW-1185">Reference proteome</keyword>
<dbReference type="OrthoDB" id="4955106at2"/>
<evidence type="ECO:0000313" key="3">
    <source>
        <dbReference type="EMBL" id="QEO10550.1"/>
    </source>
</evidence>
<sequence length="117" mass="12469">MGDDACMGPDDLGFGFDAFGAFGVVFVVLLVLGLLFIAAVITFMVIAITRNVRKAKELGHDPLTMETELTARAIDSKLLAPEVSTEARLAELDDLHARGVITATEYATARAEVISSL</sequence>
<dbReference type="KEGG" id="lyk:FLP23_11395"/>
<dbReference type="InterPro" id="IPR018649">
    <property type="entry name" value="SHOCT"/>
</dbReference>
<keyword evidence="1" id="KW-0472">Membrane</keyword>
<protein>
    <submittedName>
        <fullName evidence="3">SHOCT domain-containing protein</fullName>
    </submittedName>
</protein>
<dbReference type="Pfam" id="PF09851">
    <property type="entry name" value="SHOCT"/>
    <property type="match status" value="1"/>
</dbReference>
<dbReference type="EMBL" id="CP043504">
    <property type="protein sequence ID" value="QEO10550.1"/>
    <property type="molecule type" value="Genomic_DNA"/>
</dbReference>
<evidence type="ECO:0000256" key="1">
    <source>
        <dbReference type="SAM" id="Phobius"/>
    </source>
</evidence>
<accession>A0A5C1YAC6</accession>